<dbReference type="Gene3D" id="3.30.2160.10">
    <property type="entry name" value="Hect, E3 ligase catalytic domain"/>
    <property type="match status" value="2"/>
</dbReference>
<feature type="repeat" description="RCC1" evidence="5">
    <location>
        <begin position="868"/>
        <end position="907"/>
    </location>
</feature>
<feature type="repeat" description="RCC1" evidence="5">
    <location>
        <begin position="1066"/>
        <end position="1121"/>
    </location>
</feature>
<dbReference type="OrthoDB" id="5981550at2759"/>
<evidence type="ECO:0000313" key="7">
    <source>
        <dbReference type="EMBL" id="KAF5898052.1"/>
    </source>
</evidence>
<dbReference type="Gene3D" id="2.130.10.30">
    <property type="entry name" value="Regulator of chromosome condensation 1/beta-lactamase-inhibitor protein II"/>
    <property type="match status" value="2"/>
</dbReference>
<comment type="caution">
    <text evidence="4">Lacks conserved residue(s) required for the propagation of feature annotation.</text>
</comment>
<keyword evidence="2" id="KW-0677">Repeat</keyword>
<dbReference type="SUPFAM" id="SSF50985">
    <property type="entry name" value="RCC1/BLIP-II"/>
    <property type="match status" value="2"/>
</dbReference>
<feature type="repeat" description="RCC1" evidence="5">
    <location>
        <begin position="27"/>
        <end position="66"/>
    </location>
</feature>
<dbReference type="GO" id="GO:0005737">
    <property type="term" value="C:cytoplasm"/>
    <property type="evidence" value="ECO:0007669"/>
    <property type="project" value="TreeGrafter"/>
</dbReference>
<dbReference type="Pfam" id="PF00632">
    <property type="entry name" value="HECT"/>
    <property type="match status" value="2"/>
</dbReference>
<dbReference type="InterPro" id="IPR058923">
    <property type="entry name" value="RCC1-like_dom"/>
</dbReference>
<dbReference type="Pfam" id="PF25390">
    <property type="entry name" value="WD40_RLD"/>
    <property type="match status" value="2"/>
</dbReference>
<dbReference type="EMBL" id="QNUK01000213">
    <property type="protein sequence ID" value="KAF5898052.1"/>
    <property type="molecule type" value="Genomic_DNA"/>
</dbReference>
<dbReference type="InterPro" id="IPR035983">
    <property type="entry name" value="Hect_E3_ubiquitin_ligase"/>
</dbReference>
<keyword evidence="3 4" id="KW-0833">Ubl conjugation pathway</keyword>
<evidence type="ECO:0000256" key="2">
    <source>
        <dbReference type="ARBA" id="ARBA00022737"/>
    </source>
</evidence>
<feature type="repeat" description="RCC1" evidence="5">
    <location>
        <begin position="908"/>
        <end position="960"/>
    </location>
</feature>
<dbReference type="InterPro" id="IPR051709">
    <property type="entry name" value="Ub-ligase/GTPase-reg"/>
</dbReference>
<evidence type="ECO:0000256" key="1">
    <source>
        <dbReference type="ARBA" id="ARBA00022679"/>
    </source>
</evidence>
<evidence type="ECO:0000313" key="8">
    <source>
        <dbReference type="Proteomes" id="UP000727407"/>
    </source>
</evidence>
<dbReference type="InterPro" id="IPR009091">
    <property type="entry name" value="RCC1/BLIP-II"/>
</dbReference>
<feature type="repeat" description="RCC1" evidence="5">
    <location>
        <begin position="1013"/>
        <end position="1064"/>
    </location>
</feature>
<dbReference type="GO" id="GO:0006511">
    <property type="term" value="P:ubiquitin-dependent protein catabolic process"/>
    <property type="evidence" value="ECO:0007669"/>
    <property type="project" value="TreeGrafter"/>
</dbReference>
<evidence type="ECO:0000256" key="4">
    <source>
        <dbReference type="PROSITE-ProRule" id="PRU00104"/>
    </source>
</evidence>
<feature type="repeat" description="RCC1" evidence="5">
    <location>
        <begin position="67"/>
        <end position="119"/>
    </location>
</feature>
<accession>A0A8J4WZM2</accession>
<dbReference type="PRINTS" id="PR00633">
    <property type="entry name" value="RCCNDNSATION"/>
</dbReference>
<name>A0A8J4WZM2_CLAMG</name>
<dbReference type="Gene3D" id="3.90.1750.10">
    <property type="entry name" value="Hect, E3 ligase catalytic domains"/>
    <property type="match status" value="2"/>
</dbReference>
<feature type="repeat" description="RCC1" evidence="5">
    <location>
        <begin position="225"/>
        <end position="280"/>
    </location>
</feature>
<dbReference type="InterPro" id="IPR000408">
    <property type="entry name" value="Reg_chr_condens"/>
</dbReference>
<gene>
    <name evidence="7" type="ORF">DAT39_012246</name>
</gene>
<feature type="repeat" description="RCC1" evidence="5">
    <location>
        <begin position="172"/>
        <end position="223"/>
    </location>
</feature>
<keyword evidence="1" id="KW-0808">Transferase</keyword>
<keyword evidence="8" id="KW-1185">Reference proteome</keyword>
<dbReference type="PROSITE" id="PS50237">
    <property type="entry name" value="HECT"/>
    <property type="match status" value="2"/>
</dbReference>
<evidence type="ECO:0000256" key="5">
    <source>
        <dbReference type="PROSITE-ProRule" id="PRU00235"/>
    </source>
</evidence>
<proteinExistence type="predicted"/>
<comment type="caution">
    <text evidence="7">The sequence shown here is derived from an EMBL/GenBank/DDBJ whole genome shotgun (WGS) entry which is preliminary data.</text>
</comment>
<dbReference type="InterPro" id="IPR000569">
    <property type="entry name" value="HECT_dom"/>
</dbReference>
<dbReference type="Proteomes" id="UP000727407">
    <property type="component" value="Unassembled WGS sequence"/>
</dbReference>
<feature type="domain" description="HECT" evidence="6">
    <location>
        <begin position="593"/>
        <end position="841"/>
    </location>
</feature>
<dbReference type="PANTHER" id="PTHR45622:SF73">
    <property type="entry name" value="E3 UBIQUITIN-PROTEIN LIGASE HERC4-LIKE ISOFORM X1-RELATED"/>
    <property type="match status" value="1"/>
</dbReference>
<dbReference type="GO" id="GO:0061630">
    <property type="term" value="F:ubiquitin protein ligase activity"/>
    <property type="evidence" value="ECO:0007669"/>
    <property type="project" value="TreeGrafter"/>
</dbReference>
<dbReference type="PROSITE" id="PS00626">
    <property type="entry name" value="RCC1_2"/>
    <property type="match status" value="8"/>
</dbReference>
<dbReference type="SUPFAM" id="SSF56204">
    <property type="entry name" value="Hect, E3 ligase catalytic domain"/>
    <property type="match status" value="2"/>
</dbReference>
<dbReference type="GO" id="GO:0016567">
    <property type="term" value="P:protein ubiquitination"/>
    <property type="evidence" value="ECO:0007669"/>
    <property type="project" value="TreeGrafter"/>
</dbReference>
<evidence type="ECO:0000256" key="3">
    <source>
        <dbReference type="ARBA" id="ARBA00022786"/>
    </source>
</evidence>
<dbReference type="SMART" id="SM00119">
    <property type="entry name" value="HECTc"/>
    <property type="match status" value="2"/>
</dbReference>
<dbReference type="PANTHER" id="PTHR45622">
    <property type="entry name" value="UBIQUITIN-PROTEIN LIGASE E3A-RELATED"/>
    <property type="match status" value="1"/>
</dbReference>
<feature type="non-terminal residue" evidence="7">
    <location>
        <position position="1701"/>
    </location>
</feature>
<evidence type="ECO:0000259" key="6">
    <source>
        <dbReference type="PROSITE" id="PS50237"/>
    </source>
</evidence>
<feature type="repeat" description="RCC1" evidence="5">
    <location>
        <begin position="120"/>
        <end position="171"/>
    </location>
</feature>
<feature type="domain" description="HECT" evidence="6">
    <location>
        <begin position="1447"/>
        <end position="1701"/>
    </location>
</feature>
<feature type="non-terminal residue" evidence="7">
    <location>
        <position position="1"/>
    </location>
</feature>
<dbReference type="PROSITE" id="PS50012">
    <property type="entry name" value="RCC1_3"/>
    <property type="match status" value="10"/>
</dbReference>
<reference evidence="7" key="1">
    <citation type="submission" date="2020-07" db="EMBL/GenBank/DDBJ databases">
        <title>Clarias magur genome sequencing, assembly and annotation.</title>
        <authorList>
            <person name="Kushwaha B."/>
            <person name="Kumar R."/>
            <person name="Das P."/>
            <person name="Joshi C.G."/>
            <person name="Kumar D."/>
            <person name="Nagpure N.S."/>
            <person name="Pandey M."/>
            <person name="Agarwal S."/>
            <person name="Srivastava S."/>
            <person name="Singh M."/>
            <person name="Sahoo L."/>
            <person name="Jayasankar P."/>
            <person name="Meher P.K."/>
            <person name="Koringa P.G."/>
            <person name="Iquebal M.A."/>
            <person name="Das S.P."/>
            <person name="Bit A."/>
            <person name="Patnaik S."/>
            <person name="Patel N."/>
            <person name="Shah T.M."/>
            <person name="Hinsu A."/>
            <person name="Jena J.K."/>
        </authorList>
    </citation>
    <scope>NUCLEOTIDE SEQUENCE</scope>
    <source>
        <strain evidence="7">CIFAMagur01</strain>
        <tissue evidence="7">Testis</tissue>
    </source>
</reference>
<protein>
    <submittedName>
        <fullName evidence="7">Putative E3 ubiquitin-protein ligase HERC3</fullName>
    </submittedName>
</protein>
<feature type="repeat" description="RCC1" evidence="5">
    <location>
        <begin position="961"/>
        <end position="1012"/>
    </location>
</feature>
<sequence>MTLDLKKERAAICSAGQKHVVTVTEAGAVWEWRPATRSNRPRRISSLTNIAQVACGNYHTVALTKDGQLFTWGQNSSGQLGLGKGEPSSPSPRPLKSLCGIPLAQISAGGDHSFALSLSGAVFGWGRNGAGQLGLGDTDDRHAPVCVKSLNLKKAVSISCGEDHTAVLTKGGLLFTFGSGCYGQLGHNSRRDELLPRVVAEFWGSKVSQVACGGRHTLALVESSNTIYSFGRGEQGQLGNGLRTDQCVPFPVKLPPEFSPDQAIKKITAGGNLSLLFLSKTDDVQTSSNLSSCNTTAVLNDEMIDRWISPCNSKTWKRYKREIQKMFSSASCINGSFCEKSGDQHYKTSRLYSGLDLSLARLALEKLPEKDNVLSALETVVERDLLPSLSPEAAGVEALRVYLILPELLRVLKKQGRGTQLTVALARAILQLEPESVEVLTSLWTKLPYYYYRTLVKMFHCACAHYVSLRMKATCDHWTEVLPLLRVLRKLYNVNSQRAAALTDGYFLMKELNDLFTLMNQDRLRHLFSVKKLAEEDRTERLTCYRFILDLKSKQTAFQFLQMEHGLSTAAPNTLCVSRETVLAETLAYLETDRHNFRLPLVVKFNLEDGIDRGGVRAGFFTLLGQEITKDSSVIQAFEDSGLFWFSADSGSGQEEFFHFGVMCGLALYNHCFMNIGFPVVLFKKLLDLRPTLRDLEELSPVEARNLKYVLKADEDVVDVLYLDFTVKGKELILNGAEIPVTKANRQKYVDLYVDFVFNKSVEGQFRRFKEGFSRGSPFDLWRMFKPEELRDLLYGTSIYEWEELKRGVTYEHCGPSDELIRNFWSVFFELDEEHRKKFLRMTLDLKKERAAICSAGQKHVVTVTEAGAVWEWRPATRSNRPRRISSLTNIAQVACGNYHTVALTKDGQLFTWGQNSSGQLGLGKGEPSSPSPRPLKSLCGIPLAQISAGGDHSFALSLSGAVFGWGRNGAGQLGLGDTDDRHAPVCVKSLNLKKAVSISCGEDHTAVLTKGGLLFTFGSGRYGQLGHNSRRDELLPRVVAEFWGSKVSQVACGGHHTLALVESSNTIYSFGRGEQGQLGNGLRTDQCVPFPVKLPPEFSPDQAIKKITAGGNLSLLFLSKTDDVQTSSNLSSCNTTAVLNDEMIDRWISPCNSKTWKRYKREIQKMFSSASCINGSFCEKSGDQHYKTSRLYSGLDLSLARLALEKLPEKDNVLSALETVVERDLLPSLSPDAAGVEALRVYLILPELLRVLKKQGRGTQLTVALARAILQLEPESVEVLISLWTKLPYSYYRTLVKMFHSVCAQFFSLMTTTVCDHWTKISCPLRVLQKLYNVNSQRDAPLPEDYFLVKELNDFFTLVGHRSIKGLFFVMRIAEEDPFLLNANEQLGVVINVLQSTILFTSYPFILDINSKYITFRFLQLHYEPTFVFDLQNTLYVNRETVLTDTLKYLKKGGHDFSLPLKVMFDLEDGLDYGGVRAGFFTLLGQEITTDSRVIQVSEDSGLFWFSADSESGQEEFFHFGVMCGLAFYNRCYMNIGFPVVLFKKLLDLRPTLRDLEELSPVEARCLKNLLTEDEDVVEALYLDFTVKGKELIPNGAEIPVTKANRQKCVDLYVDFVFNKSVESQFKKFKEGFSRGNPYELWEMFKPEELRDLLYGTSEYEWEELQKGVIYERCGPSDELVQNFWSVFFKLDEEHRKTFL</sequence>
<organism evidence="7 8">
    <name type="scientific">Clarias magur</name>
    <name type="common">Asian catfish</name>
    <name type="synonym">Macropteronotus magur</name>
    <dbReference type="NCBI Taxonomy" id="1594786"/>
    <lineage>
        <taxon>Eukaryota</taxon>
        <taxon>Metazoa</taxon>
        <taxon>Chordata</taxon>
        <taxon>Craniata</taxon>
        <taxon>Vertebrata</taxon>
        <taxon>Euteleostomi</taxon>
        <taxon>Actinopterygii</taxon>
        <taxon>Neopterygii</taxon>
        <taxon>Teleostei</taxon>
        <taxon>Ostariophysi</taxon>
        <taxon>Siluriformes</taxon>
        <taxon>Clariidae</taxon>
        <taxon>Clarias</taxon>
    </lineage>
</organism>